<dbReference type="KEGG" id="teu:TEU_07650"/>
<protein>
    <submittedName>
        <fullName evidence="3">Membrane protein</fullName>
    </submittedName>
</protein>
<name>A0A097QUQ7_9EURY</name>
<feature type="transmembrane region" description="Helical" evidence="1">
    <location>
        <begin position="67"/>
        <end position="87"/>
    </location>
</feature>
<keyword evidence="1" id="KW-1133">Transmembrane helix</keyword>
<dbReference type="OrthoDB" id="85946at2157"/>
<feature type="transmembrane region" description="Helical" evidence="1">
    <location>
        <begin position="99"/>
        <end position="117"/>
    </location>
</feature>
<gene>
    <name evidence="3" type="ORF">TEU_07650</name>
</gene>
<evidence type="ECO:0000313" key="4">
    <source>
        <dbReference type="Proteomes" id="UP000029980"/>
    </source>
</evidence>
<dbReference type="InterPro" id="IPR008553">
    <property type="entry name" value="DUF835"/>
</dbReference>
<feature type="transmembrane region" description="Helical" evidence="1">
    <location>
        <begin position="129"/>
        <end position="147"/>
    </location>
</feature>
<sequence length="371" mass="41817">MSIPGSNLIPYLNFISRWVLFIAVTYKAYKTKENGWVFLSAALFIGALDIENYILSTFGITIPPQVYDIASIIPNFAVGVLAILAALHLKYGQITFKHTVYMSFLPVIVYVWIFLVATNVLKTPTQRLLLPSLVFGGSLVYLALVLYHHVIYKSVVEMMFSAGLLLLGVLNITYPVTRFVDWFAPIGFFLGAISRFMAAVGAVKFVFYSVVPPSMDGEPPAEKGVFFFSSREEAFKVLGDLWSRPGTVVITREDLRTLKSSLNPEALVFWITRAKEGKLEERPQIYAMAPTKIDILTDLIAQALAQGYKTVYIEAFEYLMLENGFEKAVKFLLNIKDRVLAEGGTMVLVLNPETLNEKQRKIIEREFREFS</sequence>
<evidence type="ECO:0000259" key="2">
    <source>
        <dbReference type="Pfam" id="PF05763"/>
    </source>
</evidence>
<dbReference type="PANTHER" id="PTHR33531">
    <property type="entry name" value="RUBRERYTHRIN SUBFAMILY"/>
    <property type="match status" value="1"/>
</dbReference>
<feature type="transmembrane region" description="Helical" evidence="1">
    <location>
        <begin position="12"/>
        <end position="29"/>
    </location>
</feature>
<dbReference type="Pfam" id="PF05763">
    <property type="entry name" value="DUF835"/>
    <property type="match status" value="1"/>
</dbReference>
<dbReference type="AlphaFoldDB" id="A0A097QUQ7"/>
<keyword evidence="1" id="KW-0812">Transmembrane</keyword>
<dbReference type="STRING" id="1505907.TEU_07650"/>
<feature type="transmembrane region" description="Helical" evidence="1">
    <location>
        <begin position="159"/>
        <end position="176"/>
    </location>
</feature>
<dbReference type="PANTHER" id="PTHR33531:SF7">
    <property type="entry name" value="HYPOTHETICAL MEMBRANE PROTEIN, CONSERVED"/>
    <property type="match status" value="1"/>
</dbReference>
<keyword evidence="1" id="KW-0472">Membrane</keyword>
<feature type="domain" description="DUF835" evidence="2">
    <location>
        <begin position="229"/>
        <end position="367"/>
    </location>
</feature>
<feature type="transmembrane region" description="Helical" evidence="1">
    <location>
        <begin position="182"/>
        <end position="207"/>
    </location>
</feature>
<proteinExistence type="predicted"/>
<dbReference type="HOGENOM" id="CLU_067022_0_0_2"/>
<dbReference type="EMBL" id="CP008887">
    <property type="protein sequence ID" value="AIU70215.1"/>
    <property type="molecule type" value="Genomic_DNA"/>
</dbReference>
<reference evidence="3 4" key="1">
    <citation type="journal article" date="2015" name="Int. J. Syst. Evol. Microbiol.">
        <title>Thermococcus eurythermalis sp. nov., a conditional piezophilic hyperthermophilic archaeon with a wide temperature range isolated from an oil-immersed chimney in the Guaymas Basin.</title>
        <authorList>
            <person name="Zhao W."/>
            <person name="Zeng X."/>
            <person name="Xiao X."/>
        </authorList>
    </citation>
    <scope>NUCLEOTIDE SEQUENCE [LARGE SCALE GENOMIC DNA]</scope>
    <source>
        <strain evidence="3 4">A501</strain>
    </source>
</reference>
<feature type="transmembrane region" description="Helical" evidence="1">
    <location>
        <begin position="36"/>
        <end position="55"/>
    </location>
</feature>
<keyword evidence="4" id="KW-1185">Reference proteome</keyword>
<dbReference type="Proteomes" id="UP000029980">
    <property type="component" value="Chromosome"/>
</dbReference>
<dbReference type="RefSeq" id="WP_050003189.1">
    <property type="nucleotide sequence ID" value="NZ_CP008887.1"/>
</dbReference>
<evidence type="ECO:0000256" key="1">
    <source>
        <dbReference type="SAM" id="Phobius"/>
    </source>
</evidence>
<dbReference type="GeneID" id="25153309"/>
<organism evidence="3 4">
    <name type="scientific">Thermococcus eurythermalis</name>
    <dbReference type="NCBI Taxonomy" id="1505907"/>
    <lineage>
        <taxon>Archaea</taxon>
        <taxon>Methanobacteriati</taxon>
        <taxon>Methanobacteriota</taxon>
        <taxon>Thermococci</taxon>
        <taxon>Thermococcales</taxon>
        <taxon>Thermococcaceae</taxon>
        <taxon>Thermococcus</taxon>
    </lineage>
</organism>
<evidence type="ECO:0000313" key="3">
    <source>
        <dbReference type="EMBL" id="AIU70215.1"/>
    </source>
</evidence>
<accession>A0A097QUQ7</accession>